<dbReference type="RefSeq" id="WP_148579564.1">
    <property type="nucleotide sequence ID" value="NZ_JAVEUW010000013.1"/>
</dbReference>
<name>A0A6C2CQ99_9RHOO</name>
<sequence length="222" mass="24417">MKKALLPALLGILLATPALADDLAVRVEHEITTLSADGVTRVTRFGERLVRRDTQSWVARILPAGAHAEADHKHAGKGHKHMDLASAARWVEQGADGKLRVRVVDTHEKVIVEITPVDYGNIGFDGKWSTASQLLDPEQIKRMKPSTRSAPAGARWYEGGSPQARVQVLWDEKAHYPRRIESANAAGTNQSTLVATREAMPAAMPWTRLAGYEKKDYADLLD</sequence>
<evidence type="ECO:0000313" key="3">
    <source>
        <dbReference type="Proteomes" id="UP000389128"/>
    </source>
</evidence>
<proteinExistence type="predicted"/>
<comment type="caution">
    <text evidence="2">The sequence shown here is derived from an EMBL/GenBank/DDBJ whole genome shotgun (WGS) entry which is preliminary data.</text>
</comment>
<dbReference type="OrthoDB" id="5509809at2"/>
<gene>
    <name evidence="2" type="ORF">ETQ85_13310</name>
</gene>
<organism evidence="2 3">
    <name type="scientific">Zoogloea oleivorans</name>
    <dbReference type="NCBI Taxonomy" id="1552750"/>
    <lineage>
        <taxon>Bacteria</taxon>
        <taxon>Pseudomonadati</taxon>
        <taxon>Pseudomonadota</taxon>
        <taxon>Betaproteobacteria</taxon>
        <taxon>Rhodocyclales</taxon>
        <taxon>Zoogloeaceae</taxon>
        <taxon>Zoogloea</taxon>
    </lineage>
</organism>
<dbReference type="AlphaFoldDB" id="A0A6C2CQ99"/>
<feature type="chain" id="PRO_5025419546" evidence="1">
    <location>
        <begin position="21"/>
        <end position="222"/>
    </location>
</feature>
<accession>A0A6C2CQ99</accession>
<dbReference type="EMBL" id="SDKK01000011">
    <property type="protein sequence ID" value="TYC56270.1"/>
    <property type="molecule type" value="Genomic_DNA"/>
</dbReference>
<evidence type="ECO:0000256" key="1">
    <source>
        <dbReference type="SAM" id="SignalP"/>
    </source>
</evidence>
<dbReference type="Proteomes" id="UP000389128">
    <property type="component" value="Unassembled WGS sequence"/>
</dbReference>
<keyword evidence="3" id="KW-1185">Reference proteome</keyword>
<evidence type="ECO:0000313" key="2">
    <source>
        <dbReference type="EMBL" id="TYC56270.1"/>
    </source>
</evidence>
<protein>
    <submittedName>
        <fullName evidence="2">Uncharacterized protein</fullName>
    </submittedName>
</protein>
<keyword evidence="1" id="KW-0732">Signal</keyword>
<reference evidence="2 3" key="1">
    <citation type="submission" date="2019-01" db="EMBL/GenBank/DDBJ databases">
        <title>Zoogloea oleivorans genome sequencing and assembly.</title>
        <authorList>
            <person name="Tancsics A."/>
            <person name="Farkas M."/>
            <person name="Kriszt B."/>
            <person name="Maroti G."/>
            <person name="Horvath B."/>
        </authorList>
    </citation>
    <scope>NUCLEOTIDE SEQUENCE [LARGE SCALE GENOMIC DNA]</scope>
    <source>
        <strain evidence="2 3">Buc</strain>
    </source>
</reference>
<feature type="signal peptide" evidence="1">
    <location>
        <begin position="1"/>
        <end position="20"/>
    </location>
</feature>